<feature type="non-terminal residue" evidence="2">
    <location>
        <position position="39"/>
    </location>
</feature>
<dbReference type="SUPFAM" id="SSF56112">
    <property type="entry name" value="Protein kinase-like (PK-like)"/>
    <property type="match status" value="1"/>
</dbReference>
<dbReference type="Gene3D" id="3.30.200.20">
    <property type="entry name" value="Phosphorylase Kinase, domain 1"/>
    <property type="match status" value="1"/>
</dbReference>
<dbReference type="AlphaFoldDB" id="X1AXV0"/>
<protein>
    <recommendedName>
        <fullName evidence="1">Protein kinase domain-containing protein</fullName>
    </recommendedName>
</protein>
<comment type="caution">
    <text evidence="2">The sequence shown here is derived from an EMBL/GenBank/DDBJ whole genome shotgun (WGS) entry which is preliminary data.</text>
</comment>
<dbReference type="GO" id="GO:0005524">
    <property type="term" value="F:ATP binding"/>
    <property type="evidence" value="ECO:0007669"/>
    <property type="project" value="InterPro"/>
</dbReference>
<reference evidence="2" key="1">
    <citation type="journal article" date="2014" name="Front. Microbiol.">
        <title>High frequency of phylogenetically diverse reductive dehalogenase-homologous genes in deep subseafloor sedimentary metagenomes.</title>
        <authorList>
            <person name="Kawai M."/>
            <person name="Futagami T."/>
            <person name="Toyoda A."/>
            <person name="Takaki Y."/>
            <person name="Nishi S."/>
            <person name="Hori S."/>
            <person name="Arai W."/>
            <person name="Tsubouchi T."/>
            <person name="Morono Y."/>
            <person name="Uchiyama I."/>
            <person name="Ito T."/>
            <person name="Fujiyama A."/>
            <person name="Inagaki F."/>
            <person name="Takami H."/>
        </authorList>
    </citation>
    <scope>NUCLEOTIDE SEQUENCE</scope>
    <source>
        <strain evidence="2">Expedition CK06-06</strain>
    </source>
</reference>
<sequence>MPQAIIDNRYKILKKLGAGAMGVVYKVEDLKDNRIIALK</sequence>
<accession>X1AXV0</accession>
<dbReference type="PROSITE" id="PS50011">
    <property type="entry name" value="PROTEIN_KINASE_DOM"/>
    <property type="match status" value="1"/>
</dbReference>
<dbReference type="EMBL" id="BART01009204">
    <property type="protein sequence ID" value="GAG64606.1"/>
    <property type="molecule type" value="Genomic_DNA"/>
</dbReference>
<dbReference type="InterPro" id="IPR000719">
    <property type="entry name" value="Prot_kinase_dom"/>
</dbReference>
<feature type="domain" description="Protein kinase" evidence="1">
    <location>
        <begin position="10"/>
        <end position="39"/>
    </location>
</feature>
<organism evidence="2">
    <name type="scientific">marine sediment metagenome</name>
    <dbReference type="NCBI Taxonomy" id="412755"/>
    <lineage>
        <taxon>unclassified sequences</taxon>
        <taxon>metagenomes</taxon>
        <taxon>ecological metagenomes</taxon>
    </lineage>
</organism>
<dbReference type="GO" id="GO:0004672">
    <property type="term" value="F:protein kinase activity"/>
    <property type="evidence" value="ECO:0007669"/>
    <property type="project" value="InterPro"/>
</dbReference>
<proteinExistence type="predicted"/>
<name>X1AXV0_9ZZZZ</name>
<dbReference type="PROSITE" id="PS00107">
    <property type="entry name" value="PROTEIN_KINASE_ATP"/>
    <property type="match status" value="1"/>
</dbReference>
<dbReference type="InterPro" id="IPR011009">
    <property type="entry name" value="Kinase-like_dom_sf"/>
</dbReference>
<evidence type="ECO:0000259" key="1">
    <source>
        <dbReference type="PROSITE" id="PS50011"/>
    </source>
</evidence>
<gene>
    <name evidence="2" type="ORF">S01H4_20463</name>
</gene>
<dbReference type="InterPro" id="IPR017441">
    <property type="entry name" value="Protein_kinase_ATP_BS"/>
</dbReference>
<evidence type="ECO:0000313" key="2">
    <source>
        <dbReference type="EMBL" id="GAG64606.1"/>
    </source>
</evidence>